<dbReference type="SUPFAM" id="SSF52540">
    <property type="entry name" value="P-loop containing nucleoside triphosphate hydrolases"/>
    <property type="match status" value="1"/>
</dbReference>
<dbReference type="PROSITE" id="PS50893">
    <property type="entry name" value="ABC_TRANSPORTER_2"/>
    <property type="match status" value="1"/>
</dbReference>
<reference evidence="10 11" key="1">
    <citation type="submission" date="2009-01" db="EMBL/GenBank/DDBJ databases">
        <authorList>
            <person name="Fulton L."/>
            <person name="Clifton S."/>
            <person name="Fulton B."/>
            <person name="Xu J."/>
            <person name="Minx P."/>
            <person name="Pepin K.H."/>
            <person name="Johnson M."/>
            <person name="Bhonagiri V."/>
            <person name="Nash W.E."/>
            <person name="Mardis E.R."/>
            <person name="Wilson R.K."/>
        </authorList>
    </citation>
    <scope>NUCLEOTIDE SEQUENCE [LARGE SCALE GENOMIC DNA]</scope>
    <source>
        <strain evidence="10 11">DSM 5476</strain>
    </source>
</reference>
<keyword evidence="11" id="KW-1185">Reference proteome</keyword>
<dbReference type="Proteomes" id="UP000003340">
    <property type="component" value="Unassembled WGS sequence"/>
</dbReference>
<organism evidence="10 11">
    <name type="scientific">[Clostridium] methylpentosum DSM 5476</name>
    <dbReference type="NCBI Taxonomy" id="537013"/>
    <lineage>
        <taxon>Bacteria</taxon>
        <taxon>Bacillati</taxon>
        <taxon>Bacillota</taxon>
        <taxon>Clostridia</taxon>
        <taxon>Eubacteriales</taxon>
        <taxon>Oscillospiraceae</taxon>
        <taxon>Oscillospiraceae incertae sedis</taxon>
    </lineage>
</organism>
<dbReference type="GO" id="GO:0015421">
    <property type="term" value="F:ABC-type oligopeptide transporter activity"/>
    <property type="evidence" value="ECO:0007669"/>
    <property type="project" value="TreeGrafter"/>
</dbReference>
<sequence length="557" mass="61891">MVFKETFFRNMKWLWKVSRGFRLRILLYTVIGVANSFLGVQSILAIKRVVDIATLSSEGSLGWSVFIAVALLLLRLAVDGGLSMFNSRTVSPLANHIRHIVMEEILNSDSRQSETFSGGDVITRCNNDAGAATILMAITIPTMVVNISKLVIYVVSMFLLDVPMAIAALCILPISVSFTWLFAKKAHATNRSCQKANSDDASFIQECLKNILTIKSYRYKPGMLDKMDRIQTRLQTYQIRQNDISVASSTVSKLGFNAGYFLSLLVGVIYLTKGTATFGTITAFMQMLTQIETLIPTILSAVTGITSSFAQVDRILELCTLTKESTEPEIPVQEFSGIQISHVDFSYHEDEPVFHDLCCFFKAGKMTAVVGKTGSGKTTLVHLLLAFMQPSCGNLAFTSSSGTQPISPQTRCNFAFVSHSNAIFDDSIRNNIRLAREDITDEQIITALRHAQADFVFDLPAGLDTRLNSHINAFSTGQLQRLIIARALCSDSPILLFDEATSALDYRMEERVLQNIRQYYPDRTCIFITHSNRLAQQCDEVFAIKDKKLHMIAQAIA</sequence>
<dbReference type="InterPro" id="IPR036640">
    <property type="entry name" value="ABC1_TM_sf"/>
</dbReference>
<comment type="caution">
    <text evidence="10">The sequence shown here is derived from an EMBL/GenBank/DDBJ whole genome shotgun (WGS) entry which is preliminary data.</text>
</comment>
<keyword evidence="3" id="KW-0547">Nucleotide-binding</keyword>
<evidence type="ECO:0000256" key="5">
    <source>
        <dbReference type="ARBA" id="ARBA00022989"/>
    </source>
</evidence>
<comment type="subcellular location">
    <subcellularLocation>
        <location evidence="1">Cell membrane</location>
        <topology evidence="1">Multi-pass membrane protein</topology>
    </subcellularLocation>
</comment>
<dbReference type="GO" id="GO:0016887">
    <property type="term" value="F:ATP hydrolysis activity"/>
    <property type="evidence" value="ECO:0007669"/>
    <property type="project" value="InterPro"/>
</dbReference>
<dbReference type="HOGENOM" id="CLU_000604_84_3_9"/>
<feature type="transmembrane region" description="Helical" evidence="7">
    <location>
        <begin position="162"/>
        <end position="183"/>
    </location>
</feature>
<accession>C0EIZ2</accession>
<evidence type="ECO:0000313" key="11">
    <source>
        <dbReference type="Proteomes" id="UP000003340"/>
    </source>
</evidence>
<dbReference type="GO" id="GO:0005524">
    <property type="term" value="F:ATP binding"/>
    <property type="evidence" value="ECO:0007669"/>
    <property type="project" value="UniProtKB-KW"/>
</dbReference>
<evidence type="ECO:0000256" key="6">
    <source>
        <dbReference type="ARBA" id="ARBA00023136"/>
    </source>
</evidence>
<gene>
    <name evidence="10" type="ORF">CLOSTMETH_03839</name>
</gene>
<feature type="transmembrane region" description="Helical" evidence="7">
    <location>
        <begin position="254"/>
        <end position="272"/>
    </location>
</feature>
<evidence type="ECO:0000256" key="1">
    <source>
        <dbReference type="ARBA" id="ARBA00004651"/>
    </source>
</evidence>
<keyword evidence="6 7" id="KW-0472">Membrane</keyword>
<feature type="transmembrane region" description="Helical" evidence="7">
    <location>
        <begin position="21"/>
        <end position="40"/>
    </location>
</feature>
<dbReference type="Pfam" id="PF00005">
    <property type="entry name" value="ABC_tran"/>
    <property type="match status" value="1"/>
</dbReference>
<keyword evidence="4 10" id="KW-0067">ATP-binding</keyword>
<protein>
    <submittedName>
        <fullName evidence="10">ABC transporter, ATP-binding protein</fullName>
    </submittedName>
</protein>
<dbReference type="InterPro" id="IPR027417">
    <property type="entry name" value="P-loop_NTPase"/>
</dbReference>
<keyword evidence="5 7" id="KW-1133">Transmembrane helix</keyword>
<evidence type="ECO:0000256" key="3">
    <source>
        <dbReference type="ARBA" id="ARBA00022741"/>
    </source>
</evidence>
<name>C0EIZ2_9FIRM</name>
<feature type="domain" description="ABC transmembrane type-1" evidence="9">
    <location>
        <begin position="26"/>
        <end position="307"/>
    </location>
</feature>
<reference evidence="10 11" key="2">
    <citation type="submission" date="2009-02" db="EMBL/GenBank/DDBJ databases">
        <title>Draft genome sequence of Clostridium methylpentosum (DSM 5476).</title>
        <authorList>
            <person name="Sudarsanam P."/>
            <person name="Ley R."/>
            <person name="Guruge J."/>
            <person name="Turnbaugh P.J."/>
            <person name="Mahowald M."/>
            <person name="Liep D."/>
            <person name="Gordon J."/>
        </authorList>
    </citation>
    <scope>NUCLEOTIDE SEQUENCE [LARGE SCALE GENOMIC DNA]</scope>
    <source>
        <strain evidence="10 11">DSM 5476</strain>
    </source>
</reference>
<evidence type="ECO:0000259" key="8">
    <source>
        <dbReference type="PROSITE" id="PS50893"/>
    </source>
</evidence>
<evidence type="ECO:0000256" key="7">
    <source>
        <dbReference type="SAM" id="Phobius"/>
    </source>
</evidence>
<dbReference type="PROSITE" id="PS50929">
    <property type="entry name" value="ABC_TM1F"/>
    <property type="match status" value="1"/>
</dbReference>
<dbReference type="Gene3D" id="3.40.50.300">
    <property type="entry name" value="P-loop containing nucleotide triphosphate hydrolases"/>
    <property type="match status" value="1"/>
</dbReference>
<dbReference type="SUPFAM" id="SSF90123">
    <property type="entry name" value="ABC transporter transmembrane region"/>
    <property type="match status" value="1"/>
</dbReference>
<dbReference type="eggNOG" id="COG1132">
    <property type="taxonomic scope" value="Bacteria"/>
</dbReference>
<dbReference type="InterPro" id="IPR011527">
    <property type="entry name" value="ABC1_TM_dom"/>
</dbReference>
<dbReference type="InterPro" id="IPR039421">
    <property type="entry name" value="Type_1_exporter"/>
</dbReference>
<evidence type="ECO:0000259" key="9">
    <source>
        <dbReference type="PROSITE" id="PS50929"/>
    </source>
</evidence>
<feature type="transmembrane region" description="Helical" evidence="7">
    <location>
        <begin position="134"/>
        <end position="156"/>
    </location>
</feature>
<dbReference type="PANTHER" id="PTHR43394:SF1">
    <property type="entry name" value="ATP-BINDING CASSETTE SUB-FAMILY B MEMBER 10, MITOCHONDRIAL"/>
    <property type="match status" value="1"/>
</dbReference>
<evidence type="ECO:0000256" key="4">
    <source>
        <dbReference type="ARBA" id="ARBA00022840"/>
    </source>
</evidence>
<dbReference type="SMART" id="SM00382">
    <property type="entry name" value="AAA"/>
    <property type="match status" value="1"/>
</dbReference>
<feature type="domain" description="ABC transporter" evidence="8">
    <location>
        <begin position="338"/>
        <end position="556"/>
    </location>
</feature>
<dbReference type="InterPro" id="IPR003593">
    <property type="entry name" value="AAA+_ATPase"/>
</dbReference>
<evidence type="ECO:0000313" key="10">
    <source>
        <dbReference type="EMBL" id="EEG28458.1"/>
    </source>
</evidence>
<proteinExistence type="predicted"/>
<feature type="transmembrane region" description="Helical" evidence="7">
    <location>
        <begin position="60"/>
        <end position="78"/>
    </location>
</feature>
<dbReference type="STRING" id="537013.CLOSTMETH_03839"/>
<dbReference type="GO" id="GO:0005886">
    <property type="term" value="C:plasma membrane"/>
    <property type="evidence" value="ECO:0007669"/>
    <property type="project" value="UniProtKB-SubCell"/>
</dbReference>
<evidence type="ECO:0000256" key="2">
    <source>
        <dbReference type="ARBA" id="ARBA00022692"/>
    </source>
</evidence>
<dbReference type="CDD" id="cd07346">
    <property type="entry name" value="ABC_6TM_exporters"/>
    <property type="match status" value="1"/>
</dbReference>
<dbReference type="InterPro" id="IPR003439">
    <property type="entry name" value="ABC_transporter-like_ATP-bd"/>
</dbReference>
<dbReference type="AlphaFoldDB" id="C0EIZ2"/>
<dbReference type="EMBL" id="ACEC01000136">
    <property type="protein sequence ID" value="EEG28458.1"/>
    <property type="molecule type" value="Genomic_DNA"/>
</dbReference>
<dbReference type="PANTHER" id="PTHR43394">
    <property type="entry name" value="ATP-DEPENDENT PERMEASE MDL1, MITOCHONDRIAL"/>
    <property type="match status" value="1"/>
</dbReference>
<dbReference type="Gene3D" id="1.20.1560.10">
    <property type="entry name" value="ABC transporter type 1, transmembrane domain"/>
    <property type="match status" value="1"/>
</dbReference>
<dbReference type="Pfam" id="PF00664">
    <property type="entry name" value="ABC_membrane"/>
    <property type="match status" value="1"/>
</dbReference>
<keyword evidence="2 7" id="KW-0812">Transmembrane</keyword>